<dbReference type="PANTHER" id="PTHR37984">
    <property type="entry name" value="PROTEIN CBG26694"/>
    <property type="match status" value="1"/>
</dbReference>
<keyword evidence="3" id="KW-0511">Multifunctional enzyme</keyword>
<evidence type="ECO:0000256" key="3">
    <source>
        <dbReference type="ARBA" id="ARBA00023268"/>
    </source>
</evidence>
<dbReference type="InterPro" id="IPR050951">
    <property type="entry name" value="Retrovirus_Pol_polyprotein"/>
</dbReference>
<feature type="region of interest" description="Disordered" evidence="4">
    <location>
        <begin position="767"/>
        <end position="816"/>
    </location>
</feature>
<dbReference type="SUPFAM" id="SSF53098">
    <property type="entry name" value="Ribonuclease H-like"/>
    <property type="match status" value="1"/>
</dbReference>
<feature type="region of interest" description="Disordered" evidence="4">
    <location>
        <begin position="1452"/>
        <end position="1475"/>
    </location>
</feature>
<dbReference type="GO" id="GO:0003723">
    <property type="term" value="F:RNA binding"/>
    <property type="evidence" value="ECO:0007669"/>
    <property type="project" value="UniProtKB-KW"/>
</dbReference>
<evidence type="ECO:0000259" key="5">
    <source>
        <dbReference type="PROSITE" id="PS50013"/>
    </source>
</evidence>
<dbReference type="InterPro" id="IPR012337">
    <property type="entry name" value="RNaseH-like_sf"/>
</dbReference>
<comment type="subunit">
    <text evidence="1">Component of the NuA4 histone acetyltransferase complex.</text>
</comment>
<dbReference type="GO" id="GO:0006338">
    <property type="term" value="P:chromatin remodeling"/>
    <property type="evidence" value="ECO:0007669"/>
    <property type="project" value="UniProtKB-ARBA"/>
</dbReference>
<feature type="region of interest" description="Disordered" evidence="4">
    <location>
        <begin position="1376"/>
        <end position="1404"/>
    </location>
</feature>
<keyword evidence="2" id="KW-0694">RNA-binding</keyword>
<comment type="caution">
    <text evidence="8">The sequence shown here is derived from an EMBL/GenBank/DDBJ whole genome shotgun (WGS) entry which is preliminary data.</text>
</comment>
<dbReference type="Pfam" id="PF00078">
    <property type="entry name" value="RVT_1"/>
    <property type="match status" value="1"/>
</dbReference>
<dbReference type="Gene3D" id="3.10.10.10">
    <property type="entry name" value="HIV Type 1 Reverse Transcriptase, subunit A, domain 1"/>
    <property type="match status" value="1"/>
</dbReference>
<dbReference type="InterPro" id="IPR023780">
    <property type="entry name" value="Chromo_domain"/>
</dbReference>
<name>A0A093UKT1_TALMA</name>
<dbReference type="Pfam" id="PF17919">
    <property type="entry name" value="RT_RNaseH_2"/>
    <property type="match status" value="1"/>
</dbReference>
<dbReference type="FunFam" id="3.30.70.270:FF:000063">
    <property type="entry name" value="Zinc knuckle domaincontaining protein"/>
    <property type="match status" value="1"/>
</dbReference>
<dbReference type="Pfam" id="PF12013">
    <property type="entry name" value="OrsD"/>
    <property type="match status" value="1"/>
</dbReference>
<dbReference type="GO" id="GO:0003824">
    <property type="term" value="F:catalytic activity"/>
    <property type="evidence" value="ECO:0007669"/>
    <property type="project" value="UniProtKB-KW"/>
</dbReference>
<feature type="region of interest" description="Disordered" evidence="4">
    <location>
        <begin position="925"/>
        <end position="949"/>
    </location>
</feature>
<dbReference type="GO" id="GO:0015074">
    <property type="term" value="P:DNA integration"/>
    <property type="evidence" value="ECO:0007669"/>
    <property type="project" value="InterPro"/>
</dbReference>
<feature type="domain" description="Chromo" evidence="5">
    <location>
        <begin position="1845"/>
        <end position="1904"/>
    </location>
</feature>
<dbReference type="Gene3D" id="3.30.70.270">
    <property type="match status" value="2"/>
</dbReference>
<dbReference type="SMART" id="SM00298">
    <property type="entry name" value="CHROMO"/>
    <property type="match status" value="1"/>
</dbReference>
<dbReference type="CDD" id="cd00024">
    <property type="entry name" value="CD_CSD"/>
    <property type="match status" value="1"/>
</dbReference>
<proteinExistence type="predicted"/>
<evidence type="ECO:0000256" key="4">
    <source>
        <dbReference type="SAM" id="MobiDB-lite"/>
    </source>
</evidence>
<feature type="compositionally biased region" description="Acidic residues" evidence="4">
    <location>
        <begin position="1452"/>
        <end position="1472"/>
    </location>
</feature>
<dbReference type="PROSITE" id="PS50013">
    <property type="entry name" value="CHROMO_2"/>
    <property type="match status" value="1"/>
</dbReference>
<dbReference type="PROSITE" id="PS50878">
    <property type="entry name" value="RT_POL"/>
    <property type="match status" value="1"/>
</dbReference>
<dbReference type="SUPFAM" id="SSF56672">
    <property type="entry name" value="DNA/RNA polymerases"/>
    <property type="match status" value="1"/>
</dbReference>
<reference key="1">
    <citation type="journal article" date="2014" name="PLoS Genet.">
        <title>Signature Gene Expression Reveals Novel Clues to the Molecular Mechanisms of Dimorphic Transition in Penicillium marneffei.</title>
        <authorList>
            <person name="Yang E."/>
            <person name="Wang G."/>
            <person name="Cai J."/>
            <person name="Woo P.C."/>
            <person name="Lau S.K."/>
            <person name="Yuen K.-Y."/>
            <person name="Chow W.-N."/>
            <person name="Lin X."/>
        </authorList>
    </citation>
    <scope>NUCLEOTIDE SEQUENCE [LARGE SCALE GENOMIC DNA]</scope>
    <source>
        <strain>PM1</strain>
    </source>
</reference>
<feature type="domain" description="Reverse transcriptase" evidence="6">
    <location>
        <begin position="1065"/>
        <end position="1254"/>
    </location>
</feature>
<dbReference type="eggNOG" id="KOG0017">
    <property type="taxonomic scope" value="Eukaryota"/>
</dbReference>
<evidence type="ECO:0000259" key="6">
    <source>
        <dbReference type="PROSITE" id="PS50878"/>
    </source>
</evidence>
<dbReference type="InterPro" id="IPR001584">
    <property type="entry name" value="Integrase_cat-core"/>
</dbReference>
<dbReference type="PANTHER" id="PTHR37984:SF5">
    <property type="entry name" value="PROTEIN NYNRIN-LIKE"/>
    <property type="match status" value="1"/>
</dbReference>
<dbReference type="Gene3D" id="3.30.420.10">
    <property type="entry name" value="Ribonuclease H-like superfamily/Ribonuclease H"/>
    <property type="match status" value="1"/>
</dbReference>
<dbReference type="InterPro" id="IPR036397">
    <property type="entry name" value="RNaseH_sf"/>
</dbReference>
<dbReference type="InterPro" id="IPR000953">
    <property type="entry name" value="Chromo/chromo_shadow_dom"/>
</dbReference>
<feature type="domain" description="Integrase catalytic" evidence="7">
    <location>
        <begin position="1541"/>
        <end position="1700"/>
    </location>
</feature>
<reference evidence="8" key="2">
    <citation type="journal article" date="2014" name="PLoS Genet.">
        <title>Signature gene expression reveals novel clues to the molecular mechanisms of dimorphic transition in Penicillium marneffei.</title>
        <authorList>
            <person name="Yang E."/>
            <person name="Wang G."/>
            <person name="Cai J."/>
            <person name="Woo P.C."/>
            <person name="Lau S.K."/>
            <person name="Yuen K.-Y."/>
            <person name="Chow W.-N."/>
            <person name="Lin X."/>
        </authorList>
    </citation>
    <scope>NUCLEOTIDE SEQUENCE</scope>
    <source>
        <strain evidence="8">PM1</strain>
    </source>
</reference>
<dbReference type="InterPro" id="IPR043128">
    <property type="entry name" value="Rev_trsase/Diguanyl_cyclase"/>
</dbReference>
<feature type="compositionally biased region" description="Low complexity" evidence="4">
    <location>
        <begin position="768"/>
        <end position="798"/>
    </location>
</feature>
<dbReference type="Pfam" id="PF00385">
    <property type="entry name" value="Chromo"/>
    <property type="match status" value="1"/>
</dbReference>
<evidence type="ECO:0000259" key="7">
    <source>
        <dbReference type="PROSITE" id="PS50994"/>
    </source>
</evidence>
<dbReference type="Gene3D" id="2.40.50.40">
    <property type="match status" value="1"/>
</dbReference>
<protein>
    <submittedName>
        <fullName evidence="8">Transposon Tf2-6 polyprotein</fullName>
    </submittedName>
</protein>
<evidence type="ECO:0000256" key="2">
    <source>
        <dbReference type="ARBA" id="ARBA00022884"/>
    </source>
</evidence>
<evidence type="ECO:0000256" key="1">
    <source>
        <dbReference type="ARBA" id="ARBA00011353"/>
    </source>
</evidence>
<gene>
    <name evidence="8" type="ORF">GQ26_0880030</name>
</gene>
<dbReference type="HOGENOM" id="CLU_234605_0_0_1"/>
<accession>A0A093UKT1</accession>
<dbReference type="InterPro" id="IPR041577">
    <property type="entry name" value="RT_RNaseH_2"/>
</dbReference>
<organism evidence="8">
    <name type="scientific">Talaromyces marneffei PM1</name>
    <dbReference type="NCBI Taxonomy" id="1077442"/>
    <lineage>
        <taxon>Eukaryota</taxon>
        <taxon>Fungi</taxon>
        <taxon>Dikarya</taxon>
        <taxon>Ascomycota</taxon>
        <taxon>Pezizomycotina</taxon>
        <taxon>Eurotiomycetes</taxon>
        <taxon>Eurotiomycetidae</taxon>
        <taxon>Eurotiales</taxon>
        <taxon>Trichocomaceae</taxon>
        <taxon>Talaromyces</taxon>
        <taxon>Talaromyces sect. Talaromyces</taxon>
    </lineage>
</organism>
<dbReference type="PROSITE" id="PS50994">
    <property type="entry name" value="INTEGRASE"/>
    <property type="match status" value="1"/>
</dbReference>
<dbReference type="InterPro" id="IPR016197">
    <property type="entry name" value="Chromo-like_dom_sf"/>
</dbReference>
<evidence type="ECO:0000313" key="8">
    <source>
        <dbReference type="EMBL" id="KFX40877.1"/>
    </source>
</evidence>
<dbReference type="GO" id="GO:0005634">
    <property type="term" value="C:nucleus"/>
    <property type="evidence" value="ECO:0007669"/>
    <property type="project" value="UniProtKB-ARBA"/>
</dbReference>
<dbReference type="EMBL" id="JPOX01000088">
    <property type="protein sequence ID" value="KFX40877.1"/>
    <property type="molecule type" value="Genomic_DNA"/>
</dbReference>
<dbReference type="InterPro" id="IPR043502">
    <property type="entry name" value="DNA/RNA_pol_sf"/>
</dbReference>
<feature type="compositionally biased region" description="Basic and acidic residues" evidence="4">
    <location>
        <begin position="1389"/>
        <end position="1404"/>
    </location>
</feature>
<dbReference type="InterPro" id="IPR056924">
    <property type="entry name" value="SH3_Tf2-1"/>
</dbReference>
<dbReference type="InterPro" id="IPR000477">
    <property type="entry name" value="RT_dom"/>
</dbReference>
<dbReference type="InterPro" id="IPR022698">
    <property type="entry name" value="OrsD"/>
</dbReference>
<sequence>MNTIPFQNTYFARLVDFPVVVCRECQYSVWPSQIEGHLQRAHSYISPAVRIQLGDEVRSWPDLAIDPIELEIPPTRTHVIPQLVGPLDGWQCQLSPESCWYVCPSIDTMRQHWLKQHGWSRTAHKGQPTQSTMQTILARQEQACRQVRCQRIFPRKMGSQYFAIIDDKEDSHPIPTASRSTIWEQASRQYAEYEKQAAERIQQGHVDEANPWLRRTGWVPYLHSFSSTQLLEYIDMPAMDDQIDQSPIADPNERAIQAIWTAMGQVGQISQQSVIHTGVFVRMEAIRTERHQTRYQPLEAYQDPETMTERVRPWQQMLMFFWRTQQCCSSPDPTPESQTVHSIATRSAAPMGTQPIAHIQRVVPLRRRIIHRRDEMDEEIHHDPELESSIPAGSIPESSIPPLTPIQRACLDFCIELLNQRVVHREYDCALVCAMAVLGVRDRGGWRTPEDYPPILSKVIKLARFMVVRKAMELAENEDDADPASSMQENDWDIFYVIRFTLTFSRSVTLRELYFYYRDLYSVLPLHSSFPFYLRTTMADNDHPMPQADISALLIGDGHPDVAQLARAVLQLQTTIAEQRNSTEEVKNAVVDAIRSIVTESGGIRVNHTESKAEKVPNPDKFSGDRLKVDTFIAQLKNKFTADADKFPSERHMLSHAYALLDRNAATRMTPFMNATNDSRFTKMKEFYDLLERSFGITNKHEYALEQLKQLKQKNQEFVVYLSEFENLIASLTAQPGLPATYHDLVTLLSKLDSNIRLIKSLNGDTFSGGRSSGNNGSSQRNSRNSGNSSNRNAGSQAAPRPTPQSSTPALPAGEPMDIDATKQAERQHCCEQGLCYYCGSKDHLNGYAFMDNSFARKNNLQTFPLHDPRALRMFNGEVPKDSIVREVAQIRLKIGNHYENTFCFLTQLGLDHPLGSGHNDLIGQRISPPARGEIPANQDSRNSASMDPRTPLQINFVNAAALHTIIRRTKDDLELCRVTLPDIEKTLKKLENKEPPPDLRSLIPECYHDLIDVFKAELSEVLPPYRPHDHQIELIEGKQPPVHPLRRYSADELRLIQAWLKSNLNKYFIRPSNSAAAAPILLARKPGGGVRICVDYRGLNEITKKNRYPIPLIQETLQMLTRACYFMKLDIIAAFNKLRITAGDEWKTAFRTRFGLFESLVMNFRLTNAPASWQNYINDILKEYLDDFVCAYMDDILIFSKTLSEHKRHKTTFLGLIVSTDGISMDPSKVATILKWQTPRSIKDVQAFLGFANFYRRFILGYSRIVKRLTNLTKKGLKFLWTGECQEAFDTLKTAFTMAPILKTFEWDKQCIVEVDSSDYVTGGVLSQYDDNGDLRPVAFFSKMHAPAECNYEIYDKELMAIIRAFEEWRPELQGNPHPIELGGKPDALTRRSQDWPHEPDDARTVHREQVVLRPQYLEWLSLNAVREASQDGAIFIGAGPLFFRFEDDEGERDDLENSANEEEQDPELGETNDLRNLEDLFESGYAEDPFPNEILGKIRRGERHCREISLGDCEEHDGQLFYRHRSRSPYQGILEPLDVLQRPWNDISVDFIVKLPESDSFDSIMVVVDRLTKMRHFIPCTEKLSAEDAADLFLKHIWKIHGLPRTIVSDRGPQWRSRFWKRLCLQLKVRPIISTADHAQTDGQTERMNEILEAYLRAFCSWQQDDWSGWLPFAEFAQNNHPSATTGVSPFFANYGYDPHIDLETMGPPPAHAEEENADGFAHSLAQIHEFLVDHMSYAQAIYGDNADKRRTPAPSWSPGHEVFLKAEHLHRRRPSRKLDSLYRGPFPIKARLSASVYELDLPAWYKIHPVFHVSKLLDYDGNPFPNQRDPEAAIEENDETEYDVKEILDSQVRNDKIEYLVWWDGYDIEQSTWEPLDHLENAEEKIDQFHERYPLKERPGRLYRVAGARLLGGGGSVTVPTWEQAPGVSAPEHAKAVRFDNTKESAGDLCHMSHTMWE</sequence>
<dbReference type="Pfam" id="PF24626">
    <property type="entry name" value="SH3_Tf2-1"/>
    <property type="match status" value="1"/>
</dbReference>
<dbReference type="SUPFAM" id="SSF54160">
    <property type="entry name" value="Chromo domain-like"/>
    <property type="match status" value="1"/>
</dbReference>
<dbReference type="CDD" id="cd01647">
    <property type="entry name" value="RT_LTR"/>
    <property type="match status" value="1"/>
</dbReference>